<proteinExistence type="predicted"/>
<dbReference type="InterPro" id="IPR010297">
    <property type="entry name" value="DUF900_hydrolase"/>
</dbReference>
<dbReference type="EMBL" id="HBGS01008649">
    <property type="protein sequence ID" value="CAD9382168.1"/>
    <property type="molecule type" value="Transcribed_RNA"/>
</dbReference>
<dbReference type="SUPFAM" id="SSF53474">
    <property type="entry name" value="alpha/beta-Hydrolases"/>
    <property type="match status" value="1"/>
</dbReference>
<gene>
    <name evidence="1" type="ORF">DSPE1174_LOCUS4549</name>
</gene>
<dbReference type="Pfam" id="PF05990">
    <property type="entry name" value="DUF900"/>
    <property type="match status" value="1"/>
</dbReference>
<dbReference type="AlphaFoldDB" id="A0A7S2F989"/>
<evidence type="ECO:0000313" key="1">
    <source>
        <dbReference type="EMBL" id="CAD9382168.1"/>
    </source>
</evidence>
<protein>
    <submittedName>
        <fullName evidence="1">Uncharacterized protein</fullName>
    </submittedName>
</protein>
<name>A0A7S2F989_9STRA</name>
<sequence length="424" mass="47312">MLTSSGKKKEALGAARVAGVRSQDIITHFNDMNTVHVPIVGLFVVSISSSTWDYDDTAPPVPFADVLEALKAGPFPIFVQMSDLQELTVPVRMQLVQTMNVTNRQVRHRETGEFEFSSLLDADLTCGVSTVAIPMGLPEFGRDMVLDMSTIVVCGFRRLPTNEMLEAIARSTSSSMFIYTHGFGTSMYFALVTSAIYCRCFQQPLVLLMTWPSNPKAEGVAGGWAISKFMSTLERNYVAAEQHMHASCLPLLTLATLVRDKCALTKKRMHWKAHSMGCYLLLQMMEKLHLKGDLAGMFSKVILDAPDVPTWYFRQVVNTCASLGVDFLHLYSPNDKATDASRVRRNIEPPCPGNDVVLVHDRIQTVNCCKAVSTNSFNHDYGRRDGFTLMDQRDFLADIPPKERLLDLIVEKNGASRWSLRTGR</sequence>
<accession>A0A7S2F989</accession>
<organism evidence="1">
    <name type="scientific">Octactis speculum</name>
    <dbReference type="NCBI Taxonomy" id="3111310"/>
    <lineage>
        <taxon>Eukaryota</taxon>
        <taxon>Sar</taxon>
        <taxon>Stramenopiles</taxon>
        <taxon>Ochrophyta</taxon>
        <taxon>Dictyochophyceae</taxon>
        <taxon>Dictyochales</taxon>
        <taxon>Dictyochaceae</taxon>
        <taxon>Octactis</taxon>
    </lineage>
</organism>
<dbReference type="InterPro" id="IPR029058">
    <property type="entry name" value="AB_hydrolase_fold"/>
</dbReference>
<reference evidence="1" key="1">
    <citation type="submission" date="2021-01" db="EMBL/GenBank/DDBJ databases">
        <authorList>
            <person name="Corre E."/>
            <person name="Pelletier E."/>
            <person name="Niang G."/>
            <person name="Scheremetjew M."/>
            <person name="Finn R."/>
            <person name="Kale V."/>
            <person name="Holt S."/>
            <person name="Cochrane G."/>
            <person name="Meng A."/>
            <person name="Brown T."/>
            <person name="Cohen L."/>
        </authorList>
    </citation>
    <scope>NUCLEOTIDE SEQUENCE</scope>
    <source>
        <strain evidence="1">CCMP1381</strain>
    </source>
</reference>